<feature type="compositionally biased region" description="Basic and acidic residues" evidence="1">
    <location>
        <begin position="204"/>
        <end position="215"/>
    </location>
</feature>
<feature type="compositionally biased region" description="Acidic residues" evidence="1">
    <location>
        <begin position="149"/>
        <end position="160"/>
    </location>
</feature>
<dbReference type="Proteomes" id="UP000649617">
    <property type="component" value="Unassembled WGS sequence"/>
</dbReference>
<feature type="region of interest" description="Disordered" evidence="1">
    <location>
        <begin position="148"/>
        <end position="167"/>
    </location>
</feature>
<feature type="region of interest" description="Disordered" evidence="1">
    <location>
        <begin position="183"/>
        <end position="225"/>
    </location>
</feature>
<keyword evidence="3" id="KW-1185">Reference proteome</keyword>
<organism evidence="2 3">
    <name type="scientific">Symbiodinium pilosum</name>
    <name type="common">Dinoflagellate</name>
    <dbReference type="NCBI Taxonomy" id="2952"/>
    <lineage>
        <taxon>Eukaryota</taxon>
        <taxon>Sar</taxon>
        <taxon>Alveolata</taxon>
        <taxon>Dinophyceae</taxon>
        <taxon>Suessiales</taxon>
        <taxon>Symbiodiniaceae</taxon>
        <taxon>Symbiodinium</taxon>
    </lineage>
</organism>
<feature type="non-terminal residue" evidence="2">
    <location>
        <position position="1"/>
    </location>
</feature>
<dbReference type="EMBL" id="CAJNIZ010024125">
    <property type="protein sequence ID" value="CAE7474165.1"/>
    <property type="molecule type" value="Genomic_DNA"/>
</dbReference>
<accession>A0A812SAT8</accession>
<sequence>MVVVADEDVSTNDTAQPALQTKMGSFNAGWGFDCCCLAVQEERAETQALVVNAGGSNSRWPGLRAKILTKRSPTQESQTPTPRPMAPEKQMEAKEDLKEQIQLKLPAGWSKRFTPRTPARFLWRLDSSMLEDNPFAADWTKPINRKEAEEEAHELADEDPFGLGDSGEDALTVVDVVRSLCKQDEDEWSEEETTLRGLFADTPTMDKEGEGRESDSLAAWDALAQ</sequence>
<gene>
    <name evidence="2" type="primary">Acot8</name>
    <name evidence="2" type="ORF">SPIL2461_LOCUS12043</name>
</gene>
<comment type="caution">
    <text evidence="2">The sequence shown here is derived from an EMBL/GenBank/DDBJ whole genome shotgun (WGS) entry which is preliminary data.</text>
</comment>
<feature type="region of interest" description="Disordered" evidence="1">
    <location>
        <begin position="69"/>
        <end position="89"/>
    </location>
</feature>
<name>A0A812SAT8_SYMPI</name>
<proteinExistence type="predicted"/>
<dbReference type="AlphaFoldDB" id="A0A812SAT8"/>
<evidence type="ECO:0000256" key="1">
    <source>
        <dbReference type="SAM" id="MobiDB-lite"/>
    </source>
</evidence>
<reference evidence="2" key="1">
    <citation type="submission" date="2021-02" db="EMBL/GenBank/DDBJ databases">
        <authorList>
            <person name="Dougan E. K."/>
            <person name="Rhodes N."/>
            <person name="Thang M."/>
            <person name="Chan C."/>
        </authorList>
    </citation>
    <scope>NUCLEOTIDE SEQUENCE</scope>
</reference>
<dbReference type="OrthoDB" id="430251at2759"/>
<protein>
    <submittedName>
        <fullName evidence="2">Acot8 protein</fullName>
    </submittedName>
</protein>
<feature type="compositionally biased region" description="Polar residues" evidence="1">
    <location>
        <begin position="71"/>
        <end position="80"/>
    </location>
</feature>
<evidence type="ECO:0000313" key="2">
    <source>
        <dbReference type="EMBL" id="CAE7474165.1"/>
    </source>
</evidence>
<evidence type="ECO:0000313" key="3">
    <source>
        <dbReference type="Proteomes" id="UP000649617"/>
    </source>
</evidence>